<name>A0A5M3MRR5_CONPW</name>
<accession>A0A5M3MRR5</accession>
<organism evidence="2 3">
    <name type="scientific">Coniophora puteana (strain RWD-64-598)</name>
    <name type="common">Brown rot fungus</name>
    <dbReference type="NCBI Taxonomy" id="741705"/>
    <lineage>
        <taxon>Eukaryota</taxon>
        <taxon>Fungi</taxon>
        <taxon>Dikarya</taxon>
        <taxon>Basidiomycota</taxon>
        <taxon>Agaricomycotina</taxon>
        <taxon>Agaricomycetes</taxon>
        <taxon>Agaricomycetidae</taxon>
        <taxon>Boletales</taxon>
        <taxon>Coniophorineae</taxon>
        <taxon>Coniophoraceae</taxon>
        <taxon>Coniophora</taxon>
    </lineage>
</organism>
<dbReference type="EMBL" id="JH711577">
    <property type="protein sequence ID" value="EIW81848.1"/>
    <property type="molecule type" value="Genomic_DNA"/>
</dbReference>
<protein>
    <submittedName>
        <fullName evidence="2">Uncharacterized protein</fullName>
    </submittedName>
</protein>
<sequence>MSAVHSSGCGPSSPRASPPLSPSSSREPSSSQLTITPDDHILHAVGKLGVGSPIQQRSPSQTPPGRSTPHLPDLVIPYTPPSPVSRAGFNDSPGRSEGNTSFSDFMSQRNISPVEVTSFLEEDHGPIMSFNHPSSHYGDARDAAKYRVSQKARKHIKDERVLGLCRRFVDDFPYCPDLILDAFTHVSICLVDSL</sequence>
<dbReference type="GeneID" id="19203061"/>
<feature type="region of interest" description="Disordered" evidence="1">
    <location>
        <begin position="1"/>
        <end position="107"/>
    </location>
</feature>
<comment type="caution">
    <text evidence="2">The sequence shown here is derived from an EMBL/GenBank/DDBJ whole genome shotgun (WGS) entry which is preliminary data.</text>
</comment>
<proteinExistence type="predicted"/>
<feature type="compositionally biased region" description="Polar residues" evidence="1">
    <location>
        <begin position="53"/>
        <end position="65"/>
    </location>
</feature>
<evidence type="ECO:0000313" key="3">
    <source>
        <dbReference type="Proteomes" id="UP000053558"/>
    </source>
</evidence>
<evidence type="ECO:0000313" key="2">
    <source>
        <dbReference type="EMBL" id="EIW81848.1"/>
    </source>
</evidence>
<dbReference type="AlphaFoldDB" id="A0A5M3MRR5"/>
<feature type="compositionally biased region" description="Polar residues" evidence="1">
    <location>
        <begin position="97"/>
        <end position="107"/>
    </location>
</feature>
<keyword evidence="3" id="KW-1185">Reference proteome</keyword>
<dbReference type="KEGG" id="cput:CONPUDRAFT_152751"/>
<feature type="compositionally biased region" description="Low complexity" evidence="1">
    <location>
        <begin position="22"/>
        <end position="31"/>
    </location>
</feature>
<reference evidence="3" key="1">
    <citation type="journal article" date="2012" name="Science">
        <title>The Paleozoic origin of enzymatic lignin decomposition reconstructed from 31 fungal genomes.</title>
        <authorList>
            <person name="Floudas D."/>
            <person name="Binder M."/>
            <person name="Riley R."/>
            <person name="Barry K."/>
            <person name="Blanchette R.A."/>
            <person name="Henrissat B."/>
            <person name="Martinez A.T."/>
            <person name="Otillar R."/>
            <person name="Spatafora J.W."/>
            <person name="Yadav J.S."/>
            <person name="Aerts A."/>
            <person name="Benoit I."/>
            <person name="Boyd A."/>
            <person name="Carlson A."/>
            <person name="Copeland A."/>
            <person name="Coutinho P.M."/>
            <person name="de Vries R.P."/>
            <person name="Ferreira P."/>
            <person name="Findley K."/>
            <person name="Foster B."/>
            <person name="Gaskell J."/>
            <person name="Glotzer D."/>
            <person name="Gorecki P."/>
            <person name="Heitman J."/>
            <person name="Hesse C."/>
            <person name="Hori C."/>
            <person name="Igarashi K."/>
            <person name="Jurgens J.A."/>
            <person name="Kallen N."/>
            <person name="Kersten P."/>
            <person name="Kohler A."/>
            <person name="Kuees U."/>
            <person name="Kumar T.K.A."/>
            <person name="Kuo A."/>
            <person name="LaButti K."/>
            <person name="Larrondo L.F."/>
            <person name="Lindquist E."/>
            <person name="Ling A."/>
            <person name="Lombard V."/>
            <person name="Lucas S."/>
            <person name="Lundell T."/>
            <person name="Martin R."/>
            <person name="McLaughlin D.J."/>
            <person name="Morgenstern I."/>
            <person name="Morin E."/>
            <person name="Murat C."/>
            <person name="Nagy L.G."/>
            <person name="Nolan M."/>
            <person name="Ohm R.A."/>
            <person name="Patyshakuliyeva A."/>
            <person name="Rokas A."/>
            <person name="Ruiz-Duenas F.J."/>
            <person name="Sabat G."/>
            <person name="Salamov A."/>
            <person name="Samejima M."/>
            <person name="Schmutz J."/>
            <person name="Slot J.C."/>
            <person name="St John F."/>
            <person name="Stenlid J."/>
            <person name="Sun H."/>
            <person name="Sun S."/>
            <person name="Syed K."/>
            <person name="Tsang A."/>
            <person name="Wiebenga A."/>
            <person name="Young D."/>
            <person name="Pisabarro A."/>
            <person name="Eastwood D.C."/>
            <person name="Martin F."/>
            <person name="Cullen D."/>
            <person name="Grigoriev I.V."/>
            <person name="Hibbett D.S."/>
        </authorList>
    </citation>
    <scope>NUCLEOTIDE SEQUENCE [LARGE SCALE GENOMIC DNA]</scope>
    <source>
        <strain evidence="3">RWD-64-598 SS2</strain>
    </source>
</reference>
<dbReference type="Proteomes" id="UP000053558">
    <property type="component" value="Unassembled WGS sequence"/>
</dbReference>
<evidence type="ECO:0000256" key="1">
    <source>
        <dbReference type="SAM" id="MobiDB-lite"/>
    </source>
</evidence>
<gene>
    <name evidence="2" type="ORF">CONPUDRAFT_152751</name>
</gene>
<dbReference type="RefSeq" id="XP_007767716.1">
    <property type="nucleotide sequence ID" value="XM_007769526.1"/>
</dbReference>